<dbReference type="Gene3D" id="3.40.190.10">
    <property type="entry name" value="Periplasmic binding protein-like II"/>
    <property type="match status" value="1"/>
</dbReference>
<evidence type="ECO:0008006" key="4">
    <source>
        <dbReference type="Google" id="ProtNLM"/>
    </source>
</evidence>
<feature type="signal peptide" evidence="2">
    <location>
        <begin position="1"/>
        <end position="24"/>
    </location>
</feature>
<reference evidence="3" key="1">
    <citation type="submission" date="2016-09" db="EMBL/GenBank/DDBJ databases">
        <authorList>
            <person name="Capua I."/>
            <person name="De Benedictis P."/>
            <person name="Joannis T."/>
            <person name="Lombin L.H."/>
            <person name="Cattoli G."/>
        </authorList>
    </citation>
    <scope>NUCLEOTIDE SEQUENCE</scope>
    <source>
        <strain evidence="3">B9</strain>
    </source>
</reference>
<sequence>MRVGTVLRALALVALCALAMGANAQNYPQRPIRILVGFAAGGGVDSVARLYAAKLQEALNVPIVVENKPGASELLAAIPVTRAAPDGYTLWMTSASSLVRGPGVRTDLPYDPLKQLTFISRVAEVEALYVVKSSLPVHSVRELMEYARARPGKLNYGSAGIGSSNHLLTEQFRLLTNIDMVHVPFKSDAEVTRELTGGTLDFAMAITTFATPFVKDGRIRAVAVTGPQRLAELPNVPTLEEGDVAEVKGLGTYLFYGLVGPAGMPEPVVARLNDALTKIAQTPEMAQKLKGLSMRPAMGSSRDFRRLIETELVKWKEVGKSVKISNS</sequence>
<proteinExistence type="inferred from homology"/>
<dbReference type="CDD" id="cd07012">
    <property type="entry name" value="PBP2_Bug_TTT"/>
    <property type="match status" value="1"/>
</dbReference>
<keyword evidence="2" id="KW-0732">Signal</keyword>
<dbReference type="Gene3D" id="3.40.190.150">
    <property type="entry name" value="Bordetella uptake gene, domain 1"/>
    <property type="match status" value="1"/>
</dbReference>
<gene>
    <name evidence="3" type="ORF">CNECB9_3480089</name>
</gene>
<dbReference type="AlphaFoldDB" id="A0A1K0IHW5"/>
<evidence type="ECO:0000256" key="2">
    <source>
        <dbReference type="SAM" id="SignalP"/>
    </source>
</evidence>
<dbReference type="PIRSF" id="PIRSF017082">
    <property type="entry name" value="YflP"/>
    <property type="match status" value="1"/>
</dbReference>
<name>A0A1K0IHW5_CUPNE</name>
<dbReference type="InterPro" id="IPR005064">
    <property type="entry name" value="BUG"/>
</dbReference>
<evidence type="ECO:0000313" key="3">
    <source>
        <dbReference type="EMBL" id="SCU76932.1"/>
    </source>
</evidence>
<dbReference type="InterPro" id="IPR042100">
    <property type="entry name" value="Bug_dom1"/>
</dbReference>
<dbReference type="RefSeq" id="WP_340526642.1">
    <property type="nucleotide sequence ID" value="NZ_FMSH01000277.1"/>
</dbReference>
<protein>
    <recommendedName>
        <fullName evidence="4">Tripartite tricarboxylate transporter substrate binding protein</fullName>
    </recommendedName>
</protein>
<comment type="similarity">
    <text evidence="1">Belongs to the UPF0065 (bug) family.</text>
</comment>
<dbReference type="SUPFAM" id="SSF53850">
    <property type="entry name" value="Periplasmic binding protein-like II"/>
    <property type="match status" value="1"/>
</dbReference>
<accession>A0A1K0IHW5</accession>
<dbReference type="PANTHER" id="PTHR42928">
    <property type="entry name" value="TRICARBOXYLATE-BINDING PROTEIN"/>
    <property type="match status" value="1"/>
</dbReference>
<feature type="chain" id="PRO_5013131656" description="Tripartite tricarboxylate transporter substrate binding protein" evidence="2">
    <location>
        <begin position="25"/>
        <end position="327"/>
    </location>
</feature>
<dbReference type="PANTHER" id="PTHR42928:SF5">
    <property type="entry name" value="BLR1237 PROTEIN"/>
    <property type="match status" value="1"/>
</dbReference>
<dbReference type="Pfam" id="PF03401">
    <property type="entry name" value="TctC"/>
    <property type="match status" value="1"/>
</dbReference>
<organism evidence="3">
    <name type="scientific">Cupriavidus necator</name>
    <name type="common">Alcaligenes eutrophus</name>
    <name type="synonym">Ralstonia eutropha</name>
    <dbReference type="NCBI Taxonomy" id="106590"/>
    <lineage>
        <taxon>Bacteria</taxon>
        <taxon>Pseudomonadati</taxon>
        <taxon>Pseudomonadota</taxon>
        <taxon>Betaproteobacteria</taxon>
        <taxon>Burkholderiales</taxon>
        <taxon>Burkholderiaceae</taxon>
        <taxon>Cupriavidus</taxon>
    </lineage>
</organism>
<evidence type="ECO:0000256" key="1">
    <source>
        <dbReference type="ARBA" id="ARBA00006987"/>
    </source>
</evidence>
<dbReference type="EMBL" id="FMSH01000277">
    <property type="protein sequence ID" value="SCU76932.1"/>
    <property type="molecule type" value="Genomic_DNA"/>
</dbReference>